<sequence>MEADYGISYTYNGRALKKIVKHSFLIKFPNRFNFQNSKLHFVSLRFVQLFIDYQFLMEQVTNDGHSLDDVLQSADDSELQKMSLPPRYRFRDLLLGDFAFTDDGQSMSKIYKHQNVIELTIANLDDTLTMFIKNFKQIAEKKLKTILQTLPV</sequence>
<dbReference type="Proteomes" id="UP001153620">
    <property type="component" value="Chromosome 1"/>
</dbReference>
<name>A0A9N9RMF8_9DIPT</name>
<dbReference type="EMBL" id="OU895877">
    <property type="protein sequence ID" value="CAG9799533.1"/>
    <property type="molecule type" value="Genomic_DNA"/>
</dbReference>
<keyword evidence="2" id="KW-1185">Reference proteome</keyword>
<dbReference type="AlphaFoldDB" id="A0A9N9RMF8"/>
<dbReference type="OrthoDB" id="8061976at2759"/>
<reference evidence="1" key="2">
    <citation type="submission" date="2022-10" db="EMBL/GenBank/DDBJ databases">
        <authorList>
            <consortium name="ENA_rothamsted_submissions"/>
            <consortium name="culmorum"/>
            <person name="King R."/>
        </authorList>
    </citation>
    <scope>NUCLEOTIDE SEQUENCE</scope>
</reference>
<protein>
    <submittedName>
        <fullName evidence="1">Uncharacterized protein</fullName>
    </submittedName>
</protein>
<gene>
    <name evidence="1" type="ORF">CHIRRI_LOCUS2498</name>
</gene>
<accession>A0A9N9RMF8</accession>
<evidence type="ECO:0000313" key="1">
    <source>
        <dbReference type="EMBL" id="CAG9799533.1"/>
    </source>
</evidence>
<evidence type="ECO:0000313" key="2">
    <source>
        <dbReference type="Proteomes" id="UP001153620"/>
    </source>
</evidence>
<organism evidence="1 2">
    <name type="scientific">Chironomus riparius</name>
    <dbReference type="NCBI Taxonomy" id="315576"/>
    <lineage>
        <taxon>Eukaryota</taxon>
        <taxon>Metazoa</taxon>
        <taxon>Ecdysozoa</taxon>
        <taxon>Arthropoda</taxon>
        <taxon>Hexapoda</taxon>
        <taxon>Insecta</taxon>
        <taxon>Pterygota</taxon>
        <taxon>Neoptera</taxon>
        <taxon>Endopterygota</taxon>
        <taxon>Diptera</taxon>
        <taxon>Nematocera</taxon>
        <taxon>Chironomoidea</taxon>
        <taxon>Chironomidae</taxon>
        <taxon>Chironominae</taxon>
        <taxon>Chironomus</taxon>
    </lineage>
</organism>
<reference evidence="1" key="1">
    <citation type="submission" date="2022-01" db="EMBL/GenBank/DDBJ databases">
        <authorList>
            <person name="King R."/>
        </authorList>
    </citation>
    <scope>NUCLEOTIDE SEQUENCE</scope>
</reference>
<proteinExistence type="predicted"/>